<dbReference type="EMBL" id="CYZA01000019">
    <property type="protein sequence ID" value="CUO37120.1"/>
    <property type="molecule type" value="Genomic_DNA"/>
</dbReference>
<reference evidence="3 4" key="1">
    <citation type="submission" date="2015-09" db="EMBL/GenBank/DDBJ databases">
        <authorList>
            <consortium name="Pathogen Informatics"/>
        </authorList>
    </citation>
    <scope>NUCLEOTIDE SEQUENCE [LARGE SCALE GENOMIC DNA]</scope>
    <source>
        <strain evidence="3 4">2789STDY5608838</strain>
    </source>
</reference>
<sequence>MLENKWNNIAPEVPQDFHDKFEETLRHIEQADAVDKKYKRKRFSGRLLIAAAVICTGMGVTVAAKEFFKWNDHLLKRLEPSEEQQETMQESNYIQNIDQSVTQNGVTVTLTDSIQDQGFLYAFFEVKTEDSISMTDHTSFEEMTHFKIDGKEVYAEDDDRFGSLSTGVSQDNLLNYDQDSAHSKYFTACISYDSDYNLSNKTVEITLKNLTEEGDYDKTVITDGTWDFKWTLGAVKPPTTLEVNRKCDFGGYEITVKKMEVTPLLWSLYLDYDEAMKVYEDEKNKFEYTGTDYGMDLYGRANIDQVRYKDGTVLTLDLTMGGIAGGGEKQDKENGVMIIRNSFPQLVDVDNLQAVHFGNIDQWLEVRE</sequence>
<keyword evidence="1" id="KW-0812">Transmembrane</keyword>
<accession>A0A174EM74</accession>
<proteinExistence type="predicted"/>
<protein>
    <recommendedName>
        <fullName evidence="2">DUF4179 domain-containing protein</fullName>
    </recommendedName>
</protein>
<organism evidence="3 4">
    <name type="scientific">Blautia obeum</name>
    <dbReference type="NCBI Taxonomy" id="40520"/>
    <lineage>
        <taxon>Bacteria</taxon>
        <taxon>Bacillati</taxon>
        <taxon>Bacillota</taxon>
        <taxon>Clostridia</taxon>
        <taxon>Lachnospirales</taxon>
        <taxon>Lachnospiraceae</taxon>
        <taxon>Blautia</taxon>
    </lineage>
</organism>
<gene>
    <name evidence="3" type="ORF">ERS852395_02832</name>
</gene>
<feature type="transmembrane region" description="Helical" evidence="1">
    <location>
        <begin position="47"/>
        <end position="68"/>
    </location>
</feature>
<evidence type="ECO:0000259" key="2">
    <source>
        <dbReference type="Pfam" id="PF13786"/>
    </source>
</evidence>
<feature type="domain" description="DUF4179" evidence="2">
    <location>
        <begin position="40"/>
        <end position="127"/>
    </location>
</feature>
<name>A0A174EM74_9FIRM</name>
<evidence type="ECO:0000313" key="4">
    <source>
        <dbReference type="Proteomes" id="UP000095447"/>
    </source>
</evidence>
<keyword evidence="1" id="KW-1133">Transmembrane helix</keyword>
<dbReference type="InterPro" id="IPR025436">
    <property type="entry name" value="DUF4179"/>
</dbReference>
<evidence type="ECO:0000256" key="1">
    <source>
        <dbReference type="SAM" id="Phobius"/>
    </source>
</evidence>
<dbReference type="Pfam" id="PF13786">
    <property type="entry name" value="DUF4179"/>
    <property type="match status" value="1"/>
</dbReference>
<evidence type="ECO:0000313" key="3">
    <source>
        <dbReference type="EMBL" id="CUO37120.1"/>
    </source>
</evidence>
<dbReference type="Proteomes" id="UP000095447">
    <property type="component" value="Unassembled WGS sequence"/>
</dbReference>
<keyword evidence="1" id="KW-0472">Membrane</keyword>
<dbReference type="AlphaFoldDB" id="A0A174EM74"/>
<dbReference type="RefSeq" id="WP_055053982.1">
    <property type="nucleotide sequence ID" value="NZ_CYZA01000019.1"/>
</dbReference>
<dbReference type="Gene3D" id="2.60.40.1630">
    <property type="entry name" value="bacillus anthracis domain"/>
    <property type="match status" value="1"/>
</dbReference>
<dbReference type="STRING" id="657314.CK5_27500"/>